<keyword evidence="1" id="KW-0229">DNA integration</keyword>
<dbReference type="PROSITE" id="PS51898">
    <property type="entry name" value="TYR_RECOMBINASE"/>
    <property type="match status" value="1"/>
</dbReference>
<dbReference type="InterPro" id="IPR044068">
    <property type="entry name" value="CB"/>
</dbReference>
<evidence type="ECO:0000259" key="7">
    <source>
        <dbReference type="PROSITE" id="PS51900"/>
    </source>
</evidence>
<dbReference type="EMBL" id="QPHM01000001">
    <property type="protein sequence ID" value="RCU46994.1"/>
    <property type="molecule type" value="Genomic_DNA"/>
</dbReference>
<feature type="compositionally biased region" description="Basic and acidic residues" evidence="5">
    <location>
        <begin position="365"/>
        <end position="377"/>
    </location>
</feature>
<reference evidence="8 9" key="1">
    <citation type="submission" date="2018-07" db="EMBL/GenBank/DDBJ databases">
        <title>Genome sequences of Haloplanus salinus JCM 18368T.</title>
        <authorList>
            <person name="Kim Y.B."/>
            <person name="Roh S.W."/>
        </authorList>
    </citation>
    <scope>NUCLEOTIDE SEQUENCE [LARGE SCALE GENOMIC DNA]</scope>
    <source>
        <strain evidence="8 9">JCM 18368</strain>
    </source>
</reference>
<evidence type="ECO:0000256" key="3">
    <source>
        <dbReference type="ARBA" id="ARBA00023172"/>
    </source>
</evidence>
<evidence type="ECO:0000259" key="6">
    <source>
        <dbReference type="PROSITE" id="PS51898"/>
    </source>
</evidence>
<dbReference type="PROSITE" id="PS51900">
    <property type="entry name" value="CB"/>
    <property type="match status" value="1"/>
</dbReference>
<dbReference type="RefSeq" id="WP_114448544.1">
    <property type="nucleotide sequence ID" value="NZ_QPHM01000001.1"/>
</dbReference>
<dbReference type="InterPro" id="IPR002104">
    <property type="entry name" value="Integrase_catalytic"/>
</dbReference>
<feature type="domain" description="Core-binding (CB)" evidence="7">
    <location>
        <begin position="31"/>
        <end position="124"/>
    </location>
</feature>
<feature type="domain" description="Tyr recombinase" evidence="6">
    <location>
        <begin position="191"/>
        <end position="374"/>
    </location>
</feature>
<dbReference type="GO" id="GO:0003677">
    <property type="term" value="F:DNA binding"/>
    <property type="evidence" value="ECO:0007669"/>
    <property type="project" value="UniProtKB-UniRule"/>
</dbReference>
<protein>
    <submittedName>
        <fullName evidence="8">Site-specific integrase</fullName>
    </submittedName>
</protein>
<proteinExistence type="predicted"/>
<organism evidence="8 9">
    <name type="scientific">Haloplanus salinus</name>
    <dbReference type="NCBI Taxonomy" id="1126245"/>
    <lineage>
        <taxon>Archaea</taxon>
        <taxon>Methanobacteriati</taxon>
        <taxon>Methanobacteriota</taxon>
        <taxon>Stenosarchaea group</taxon>
        <taxon>Halobacteria</taxon>
        <taxon>Halobacteriales</taxon>
        <taxon>Haloferacaceae</taxon>
        <taxon>Haloplanus</taxon>
    </lineage>
</organism>
<dbReference type="SUPFAM" id="SSF56349">
    <property type="entry name" value="DNA breaking-rejoining enzymes"/>
    <property type="match status" value="1"/>
</dbReference>
<dbReference type="Pfam" id="PF00589">
    <property type="entry name" value="Phage_integrase"/>
    <property type="match status" value="1"/>
</dbReference>
<dbReference type="PANTHER" id="PTHR30349">
    <property type="entry name" value="PHAGE INTEGRASE-RELATED"/>
    <property type="match status" value="1"/>
</dbReference>
<evidence type="ECO:0000313" key="9">
    <source>
        <dbReference type="Proteomes" id="UP000252189"/>
    </source>
</evidence>
<feature type="region of interest" description="Disordered" evidence="5">
    <location>
        <begin position="353"/>
        <end position="377"/>
    </location>
</feature>
<comment type="caution">
    <text evidence="8">The sequence shown here is derived from an EMBL/GenBank/DDBJ whole genome shotgun (WGS) entry which is preliminary data.</text>
</comment>
<sequence length="377" mass="44374">MTSTVDDDNKVQGIILLTGEASKLLNPREEIAYKEHRRELAEWMLNLGKDPSKAEGYSYSTAKNRMNKLDLFYRWVWNEEQRFIQDLGIEHAEAWMRDLAKRDLKESTKCHYQKSVQTLFKWKREARNKDVVWEPSIEYSDPSTTYQPREYLTQSDRKKMREAAMSYGSVPHYNSLSPEERTRWKKHLAQRLQKPMEEVNKQDFLEANSFKYTSMIFVALDAGFRPVEVKRANIQWFDPDNGVLRIPEEESSKSRENWIVALKPETVSILKKWQQERETISKYDGRDALWLTQKGNRYNKDSFRRSVFHKIAEEAGLDLENRDLTPYSIRHSTATYIAKEADLATAAKQCRHKSKQTTQKYAHSSVDRQSDAINKID</sequence>
<name>A0A368NBQ8_9EURY</name>
<dbReference type="InterPro" id="IPR050090">
    <property type="entry name" value="Tyrosine_recombinase_XerCD"/>
</dbReference>
<dbReference type="CDD" id="cd00397">
    <property type="entry name" value="DNA_BRE_C"/>
    <property type="match status" value="1"/>
</dbReference>
<dbReference type="InterPro" id="IPR010998">
    <property type="entry name" value="Integrase_recombinase_N"/>
</dbReference>
<keyword evidence="9" id="KW-1185">Reference proteome</keyword>
<keyword evidence="3" id="KW-0233">DNA recombination</keyword>
<dbReference type="InterPro" id="IPR013762">
    <property type="entry name" value="Integrase-like_cat_sf"/>
</dbReference>
<evidence type="ECO:0000256" key="2">
    <source>
        <dbReference type="ARBA" id="ARBA00023125"/>
    </source>
</evidence>
<dbReference type="Proteomes" id="UP000252189">
    <property type="component" value="Unassembled WGS sequence"/>
</dbReference>
<dbReference type="GO" id="GO:0015074">
    <property type="term" value="P:DNA integration"/>
    <property type="evidence" value="ECO:0007669"/>
    <property type="project" value="UniProtKB-KW"/>
</dbReference>
<dbReference type="Gene3D" id="1.10.443.10">
    <property type="entry name" value="Intergrase catalytic core"/>
    <property type="match status" value="1"/>
</dbReference>
<accession>A0A368NBQ8</accession>
<keyword evidence="2 4" id="KW-0238">DNA-binding</keyword>
<evidence type="ECO:0000256" key="5">
    <source>
        <dbReference type="SAM" id="MobiDB-lite"/>
    </source>
</evidence>
<dbReference type="Gene3D" id="1.10.150.130">
    <property type="match status" value="1"/>
</dbReference>
<dbReference type="InterPro" id="IPR011010">
    <property type="entry name" value="DNA_brk_join_enz"/>
</dbReference>
<evidence type="ECO:0000256" key="1">
    <source>
        <dbReference type="ARBA" id="ARBA00022908"/>
    </source>
</evidence>
<dbReference type="GO" id="GO:0006310">
    <property type="term" value="P:DNA recombination"/>
    <property type="evidence" value="ECO:0007669"/>
    <property type="project" value="UniProtKB-KW"/>
</dbReference>
<evidence type="ECO:0000256" key="4">
    <source>
        <dbReference type="PROSITE-ProRule" id="PRU01248"/>
    </source>
</evidence>
<dbReference type="OrthoDB" id="330648at2157"/>
<evidence type="ECO:0000313" key="8">
    <source>
        <dbReference type="EMBL" id="RCU46994.1"/>
    </source>
</evidence>
<gene>
    <name evidence="8" type="ORF">DU504_06555</name>
</gene>
<dbReference type="PANTHER" id="PTHR30349:SF41">
    <property type="entry name" value="INTEGRASE_RECOMBINASE PROTEIN MJ0367-RELATED"/>
    <property type="match status" value="1"/>
</dbReference>
<dbReference type="AlphaFoldDB" id="A0A368NBQ8"/>